<proteinExistence type="predicted"/>
<dbReference type="Pfam" id="PF00625">
    <property type="entry name" value="Guanylate_kin"/>
    <property type="match status" value="1"/>
</dbReference>
<dbReference type="Gene3D" id="3.40.50.300">
    <property type="entry name" value="P-loop containing nucleotide triphosphate hydrolases"/>
    <property type="match status" value="1"/>
</dbReference>
<gene>
    <name evidence="2" type="ORF">H9889_02160</name>
</gene>
<dbReference type="SUPFAM" id="SSF52540">
    <property type="entry name" value="P-loop containing nucleoside triphosphate hydrolases"/>
    <property type="match status" value="1"/>
</dbReference>
<evidence type="ECO:0000313" key="3">
    <source>
        <dbReference type="Proteomes" id="UP000823934"/>
    </source>
</evidence>
<reference evidence="2" key="1">
    <citation type="journal article" date="2021" name="PeerJ">
        <title>Extensive microbial diversity within the chicken gut microbiome revealed by metagenomics and culture.</title>
        <authorList>
            <person name="Gilroy R."/>
            <person name="Ravi A."/>
            <person name="Getino M."/>
            <person name="Pursley I."/>
            <person name="Horton D.L."/>
            <person name="Alikhan N.F."/>
            <person name="Baker D."/>
            <person name="Gharbi K."/>
            <person name="Hall N."/>
            <person name="Watson M."/>
            <person name="Adriaenssens E.M."/>
            <person name="Foster-Nyarko E."/>
            <person name="Jarju S."/>
            <person name="Secka A."/>
            <person name="Antonio M."/>
            <person name="Oren A."/>
            <person name="Chaudhuri R.R."/>
            <person name="La Ragione R."/>
            <person name="Hildebrand F."/>
            <person name="Pallen M.J."/>
        </authorList>
    </citation>
    <scope>NUCLEOTIDE SEQUENCE</scope>
    <source>
        <strain evidence="2">CHK160-9182</strain>
    </source>
</reference>
<evidence type="ECO:0000313" key="2">
    <source>
        <dbReference type="EMBL" id="HIW06118.1"/>
    </source>
</evidence>
<dbReference type="SMART" id="SM00072">
    <property type="entry name" value="GuKc"/>
    <property type="match status" value="1"/>
</dbReference>
<dbReference type="InterPro" id="IPR027417">
    <property type="entry name" value="P-loop_NTPase"/>
</dbReference>
<evidence type="ECO:0000259" key="1">
    <source>
        <dbReference type="SMART" id="SM00072"/>
    </source>
</evidence>
<protein>
    <submittedName>
        <fullName evidence="2">Phosphonate metabolism protein/1,5-bisphosphokinase (PRPP-forming) PhnN</fullName>
    </submittedName>
</protein>
<dbReference type="AlphaFoldDB" id="A0A9D1Q540"/>
<dbReference type="InterPro" id="IPR008145">
    <property type="entry name" value="GK/Ca_channel_bsu"/>
</dbReference>
<dbReference type="Proteomes" id="UP000823934">
    <property type="component" value="Unassembled WGS sequence"/>
</dbReference>
<accession>A0A9D1Q540</accession>
<feature type="domain" description="Guanylate kinase/L-type calcium channel beta subunit" evidence="1">
    <location>
        <begin position="2"/>
        <end position="184"/>
    </location>
</feature>
<sequence>MKRFAYYIMGPSGAGKDSVMAEVSRHFGEQISRPTRYITRKQAVSDAEQHNVLSANTFEEFAEKSCFSLYWEANGFYYGYDKQWLRDLESGKIVLLNGSRSYWEVAKKRHGDQLCPIYLDLSLENQTARLTGRGRESAEEITARISRSAELQHIANHEEIHHLNADQPLESVVKDFIALLLSHSQNQRN</sequence>
<organism evidence="2 3">
    <name type="scientific">Candidatus Ignatzschineria merdigallinarum</name>
    <dbReference type="NCBI Taxonomy" id="2838621"/>
    <lineage>
        <taxon>Bacteria</taxon>
        <taxon>Pseudomonadati</taxon>
        <taxon>Pseudomonadota</taxon>
        <taxon>Gammaproteobacteria</taxon>
        <taxon>Cardiobacteriales</taxon>
        <taxon>Ignatzschineriaceae</taxon>
        <taxon>Ignatzschineria</taxon>
    </lineage>
</organism>
<reference evidence="2" key="2">
    <citation type="submission" date="2021-04" db="EMBL/GenBank/DDBJ databases">
        <authorList>
            <person name="Gilroy R."/>
        </authorList>
    </citation>
    <scope>NUCLEOTIDE SEQUENCE</scope>
    <source>
        <strain evidence="2">CHK160-9182</strain>
    </source>
</reference>
<comment type="caution">
    <text evidence="2">The sequence shown here is derived from an EMBL/GenBank/DDBJ whole genome shotgun (WGS) entry which is preliminary data.</text>
</comment>
<name>A0A9D1Q540_9GAMM</name>
<dbReference type="EMBL" id="DXHP01000049">
    <property type="protein sequence ID" value="HIW06118.1"/>
    <property type="molecule type" value="Genomic_DNA"/>
</dbReference>